<sequence>MESCPSTGRLSLPLADWPATDRDAYAAACRRGDPFEEGGGAAGWRPATHTARIWAYGAWLSHLQRFGVDLEMEAATERLTPERVREHVRALRERCASYSVAGLLGHLLGFVLAVWPGRDWHWLSEMHRREQRFAEPVRNKAARIVPQEDLLRLGCDLMVQAEARSMPPSGSVGPTHPALLFRAGLLIALLAMRPLRRRNLLELAIGSTLRRTDEGWEIALPGAITKNHTPLVQSVPSVLVPPLEAYLALYRPRLAEVHGRGPASTFPHKPSNALWLSRWGAPLTASGARALVEQHTRERFGHHVNCHLFRDCAATSLAEDNPEHVRIAADLLGHRSFATTARYYIAAGQRRALRRVQSTILAHRRGARGAGRYAAFPLESERS</sequence>
<evidence type="ECO:0000313" key="6">
    <source>
        <dbReference type="Proteomes" id="UP000746741"/>
    </source>
</evidence>
<accession>A0A9X9WNM6</accession>
<dbReference type="GO" id="GO:0003677">
    <property type="term" value="F:DNA binding"/>
    <property type="evidence" value="ECO:0007669"/>
    <property type="project" value="InterPro"/>
</dbReference>
<keyword evidence="2" id="KW-0812">Transmembrane</keyword>
<dbReference type="SUPFAM" id="SSF56349">
    <property type="entry name" value="DNA breaking-rejoining enzymes"/>
    <property type="match status" value="1"/>
</dbReference>
<reference evidence="5 6" key="2">
    <citation type="submission" date="2020-02" db="EMBL/GenBank/DDBJ databases">
        <authorList>
            <person name="Sun Q."/>
            <person name="Inoue M."/>
        </authorList>
    </citation>
    <scope>NUCLEOTIDE SEQUENCE [LARGE SCALE GENOMIC DNA]</scope>
    <source>
        <strain evidence="5 6">KCTC 22478</strain>
    </source>
</reference>
<dbReference type="EMBL" id="JAAEDK010000071">
    <property type="protein sequence ID" value="MBR0661936.1"/>
    <property type="molecule type" value="Genomic_DNA"/>
</dbReference>
<gene>
    <name evidence="5" type="ORF">GWK15_24825</name>
    <name evidence="4" type="ORF">GXW75_21965</name>
</gene>
<dbReference type="PROSITE" id="PS51898">
    <property type="entry name" value="TYR_RECOMBINASE"/>
    <property type="match status" value="1"/>
</dbReference>
<evidence type="ECO:0000313" key="7">
    <source>
        <dbReference type="Proteomes" id="UP001138708"/>
    </source>
</evidence>
<dbReference type="InterPro" id="IPR011010">
    <property type="entry name" value="DNA_brk_join_enz"/>
</dbReference>
<protein>
    <submittedName>
        <fullName evidence="4">Site-specific integrase</fullName>
    </submittedName>
</protein>
<dbReference type="Proteomes" id="UP001138708">
    <property type="component" value="Unassembled WGS sequence"/>
</dbReference>
<dbReference type="Pfam" id="PF00589">
    <property type="entry name" value="Phage_integrase"/>
    <property type="match status" value="1"/>
</dbReference>
<reference evidence="4" key="3">
    <citation type="journal article" date="2021" name="Syst. Appl. Microbiol.">
        <title>Roseomonas hellenica sp. nov., isolated from roots of wild-growing Alkanna tinctoria.</title>
        <authorList>
            <person name="Rat A."/>
            <person name="Naranjo H.D."/>
            <person name="Lebbe L."/>
            <person name="Cnockaert M."/>
            <person name="Krigas N."/>
            <person name="Grigoriadou K."/>
            <person name="Maloupa E."/>
            <person name="Willems A."/>
        </authorList>
    </citation>
    <scope>NUCLEOTIDE SEQUENCE</scope>
    <source>
        <strain evidence="4">LMG 31161</strain>
    </source>
</reference>
<dbReference type="GO" id="GO:0015074">
    <property type="term" value="P:DNA integration"/>
    <property type="evidence" value="ECO:0007669"/>
    <property type="project" value="InterPro"/>
</dbReference>
<evidence type="ECO:0000256" key="1">
    <source>
        <dbReference type="ARBA" id="ARBA00023172"/>
    </source>
</evidence>
<name>A0A9X9WNM6_9PROT</name>
<keyword evidence="6" id="KW-1185">Reference proteome</keyword>
<evidence type="ECO:0000256" key="2">
    <source>
        <dbReference type="SAM" id="Phobius"/>
    </source>
</evidence>
<dbReference type="Gene3D" id="1.10.443.10">
    <property type="entry name" value="Intergrase catalytic core"/>
    <property type="match status" value="1"/>
</dbReference>
<dbReference type="InterPro" id="IPR002104">
    <property type="entry name" value="Integrase_catalytic"/>
</dbReference>
<proteinExistence type="predicted"/>
<keyword evidence="2" id="KW-1133">Transmembrane helix</keyword>
<evidence type="ECO:0000259" key="3">
    <source>
        <dbReference type="PROSITE" id="PS51898"/>
    </source>
</evidence>
<dbReference type="GO" id="GO:0006310">
    <property type="term" value="P:DNA recombination"/>
    <property type="evidence" value="ECO:0007669"/>
    <property type="project" value="UniProtKB-KW"/>
</dbReference>
<organism evidence="4 7">
    <name type="scientific">Neoroseomonas oryzicola</name>
    <dbReference type="NCBI Taxonomy" id="535904"/>
    <lineage>
        <taxon>Bacteria</taxon>
        <taxon>Pseudomonadati</taxon>
        <taxon>Pseudomonadota</taxon>
        <taxon>Alphaproteobacteria</taxon>
        <taxon>Acetobacterales</taxon>
        <taxon>Acetobacteraceae</taxon>
        <taxon>Neoroseomonas</taxon>
    </lineage>
</organism>
<reference evidence="4" key="1">
    <citation type="submission" date="2020-01" db="EMBL/GenBank/DDBJ databases">
        <authorList>
            <person name="Rat A."/>
        </authorList>
    </citation>
    <scope>NUCLEOTIDE SEQUENCE</scope>
    <source>
        <strain evidence="4">LMG 31161</strain>
    </source>
</reference>
<dbReference type="AlphaFoldDB" id="A0A9X9WNM6"/>
<keyword evidence="2" id="KW-0472">Membrane</keyword>
<evidence type="ECO:0000313" key="4">
    <source>
        <dbReference type="EMBL" id="MBR0661936.1"/>
    </source>
</evidence>
<dbReference type="EMBL" id="JAAVUP010000023">
    <property type="protein sequence ID" value="NKE20202.1"/>
    <property type="molecule type" value="Genomic_DNA"/>
</dbReference>
<dbReference type="CDD" id="cd00397">
    <property type="entry name" value="DNA_BRE_C"/>
    <property type="match status" value="1"/>
</dbReference>
<dbReference type="RefSeq" id="WP_168044169.1">
    <property type="nucleotide sequence ID" value="NZ_JAAEDK010000071.1"/>
</dbReference>
<comment type="caution">
    <text evidence="4">The sequence shown here is derived from an EMBL/GenBank/DDBJ whole genome shotgun (WGS) entry which is preliminary data.</text>
</comment>
<feature type="transmembrane region" description="Helical" evidence="2">
    <location>
        <begin position="95"/>
        <end position="115"/>
    </location>
</feature>
<feature type="domain" description="Tyr recombinase" evidence="3">
    <location>
        <begin position="148"/>
        <end position="358"/>
    </location>
</feature>
<keyword evidence="1" id="KW-0233">DNA recombination</keyword>
<evidence type="ECO:0000313" key="5">
    <source>
        <dbReference type="EMBL" id="NKE20202.1"/>
    </source>
</evidence>
<dbReference type="InterPro" id="IPR013762">
    <property type="entry name" value="Integrase-like_cat_sf"/>
</dbReference>
<dbReference type="Proteomes" id="UP000746741">
    <property type="component" value="Unassembled WGS sequence"/>
</dbReference>